<dbReference type="RefSeq" id="WP_146402545.1">
    <property type="nucleotide sequence ID" value="NZ_SJPQ01000004.1"/>
</dbReference>
<evidence type="ECO:0000313" key="5">
    <source>
        <dbReference type="Proteomes" id="UP000315440"/>
    </source>
</evidence>
<dbReference type="PANTHER" id="PTHR34606:SF15">
    <property type="entry name" value="BON DOMAIN-CONTAINING PROTEIN"/>
    <property type="match status" value="1"/>
</dbReference>
<evidence type="ECO:0000256" key="2">
    <source>
        <dbReference type="SAM" id="SignalP"/>
    </source>
</evidence>
<accession>A0A5C5ZIJ0</accession>
<feature type="domain" description="BON" evidence="3">
    <location>
        <begin position="27"/>
        <end position="95"/>
    </location>
</feature>
<sequence length="276" mass="29577" precursor="true">MRHQIIACAMAALLWPAVAGAAEAGSAQKEKAQQIASELRESGKLSNYRVGVKYEDGVAWLYGAVSSEAQAKTALSLAGEVSGVNHVVSKLEITTPSGEAKRPAVSVKRLANKPAGDSDLMLAVMTESEEAAAEAPQPFTPAQPQAIAPQPMKRTAARGSMPRPMARVAQRPQPGQQGQVSPAAYGGGAQIPRGYSTGGAAGVSYDQANMPNHAWPSYAAYPNYAAVTYPKQYSPAAWPYIGPFYPYPQVPLGWRKVTLEWDDGWWNLDFSHQQQH</sequence>
<dbReference type="InterPro" id="IPR007055">
    <property type="entry name" value="BON_dom"/>
</dbReference>
<protein>
    <submittedName>
        <fullName evidence="4">Periplasmic protein</fullName>
    </submittedName>
</protein>
<dbReference type="Pfam" id="PF04972">
    <property type="entry name" value="BON"/>
    <property type="match status" value="1"/>
</dbReference>
<feature type="region of interest" description="Disordered" evidence="1">
    <location>
        <begin position="163"/>
        <end position="187"/>
    </location>
</feature>
<dbReference type="Proteomes" id="UP000315440">
    <property type="component" value="Unassembled WGS sequence"/>
</dbReference>
<feature type="signal peptide" evidence="2">
    <location>
        <begin position="1"/>
        <end position="21"/>
    </location>
</feature>
<dbReference type="InterPro" id="IPR051686">
    <property type="entry name" value="Lipoprotein_DolP"/>
</dbReference>
<dbReference type="OrthoDB" id="282501at2"/>
<evidence type="ECO:0000313" key="4">
    <source>
        <dbReference type="EMBL" id="TWT86621.1"/>
    </source>
</evidence>
<keyword evidence="2" id="KW-0732">Signal</keyword>
<comment type="caution">
    <text evidence="4">The sequence shown here is derived from an EMBL/GenBank/DDBJ whole genome shotgun (WGS) entry which is preliminary data.</text>
</comment>
<proteinExistence type="predicted"/>
<dbReference type="EMBL" id="SJPQ01000004">
    <property type="protein sequence ID" value="TWT86621.1"/>
    <property type="molecule type" value="Genomic_DNA"/>
</dbReference>
<dbReference type="Gene3D" id="3.30.1340.30">
    <property type="match status" value="1"/>
</dbReference>
<reference evidence="4 5" key="1">
    <citation type="submission" date="2019-02" db="EMBL/GenBank/DDBJ databases">
        <title>Deep-cultivation of Planctomycetes and their phenomic and genomic characterization uncovers novel biology.</title>
        <authorList>
            <person name="Wiegand S."/>
            <person name="Jogler M."/>
            <person name="Boedeker C."/>
            <person name="Pinto D."/>
            <person name="Vollmers J."/>
            <person name="Rivas-Marin E."/>
            <person name="Kohn T."/>
            <person name="Peeters S.H."/>
            <person name="Heuer A."/>
            <person name="Rast P."/>
            <person name="Oberbeckmann S."/>
            <person name="Bunk B."/>
            <person name="Jeske O."/>
            <person name="Meyerdierks A."/>
            <person name="Storesund J.E."/>
            <person name="Kallscheuer N."/>
            <person name="Luecker S."/>
            <person name="Lage O.M."/>
            <person name="Pohl T."/>
            <person name="Merkel B.J."/>
            <person name="Hornburger P."/>
            <person name="Mueller R.-W."/>
            <person name="Bruemmer F."/>
            <person name="Labrenz M."/>
            <person name="Spormann A.M."/>
            <person name="Op Den Camp H."/>
            <person name="Overmann J."/>
            <person name="Amann R."/>
            <person name="Jetten M.S.M."/>
            <person name="Mascher T."/>
            <person name="Medema M.H."/>
            <person name="Devos D.P."/>
            <person name="Kaster A.-K."/>
            <person name="Ovreas L."/>
            <person name="Rohde M."/>
            <person name="Galperin M.Y."/>
            <person name="Jogler C."/>
        </authorList>
    </citation>
    <scope>NUCLEOTIDE SEQUENCE [LARGE SCALE GENOMIC DNA]</scope>
    <source>
        <strain evidence="4 5">Mal64</strain>
    </source>
</reference>
<gene>
    <name evidence="4" type="ORF">Mal64_34490</name>
</gene>
<organism evidence="4 5">
    <name type="scientific">Pseudobythopirellula maris</name>
    <dbReference type="NCBI Taxonomy" id="2527991"/>
    <lineage>
        <taxon>Bacteria</taxon>
        <taxon>Pseudomonadati</taxon>
        <taxon>Planctomycetota</taxon>
        <taxon>Planctomycetia</taxon>
        <taxon>Pirellulales</taxon>
        <taxon>Lacipirellulaceae</taxon>
        <taxon>Pseudobythopirellula</taxon>
    </lineage>
</organism>
<evidence type="ECO:0000259" key="3">
    <source>
        <dbReference type="PROSITE" id="PS50914"/>
    </source>
</evidence>
<evidence type="ECO:0000256" key="1">
    <source>
        <dbReference type="SAM" id="MobiDB-lite"/>
    </source>
</evidence>
<keyword evidence="5" id="KW-1185">Reference proteome</keyword>
<dbReference type="PROSITE" id="PS50914">
    <property type="entry name" value="BON"/>
    <property type="match status" value="1"/>
</dbReference>
<dbReference type="PANTHER" id="PTHR34606">
    <property type="entry name" value="BON DOMAIN-CONTAINING PROTEIN"/>
    <property type="match status" value="1"/>
</dbReference>
<feature type="chain" id="PRO_5022856878" evidence="2">
    <location>
        <begin position="22"/>
        <end position="276"/>
    </location>
</feature>
<dbReference type="AlphaFoldDB" id="A0A5C5ZIJ0"/>
<name>A0A5C5ZIJ0_9BACT</name>